<evidence type="ECO:0000259" key="5">
    <source>
        <dbReference type="Pfam" id="PF02927"/>
    </source>
</evidence>
<evidence type="ECO:0000313" key="7">
    <source>
        <dbReference type="Proteomes" id="UP000317365"/>
    </source>
</evidence>
<dbReference type="InterPro" id="IPR012341">
    <property type="entry name" value="6hp_glycosidase-like_sf"/>
</dbReference>
<dbReference type="InterPro" id="IPR008928">
    <property type="entry name" value="6-hairpin_glycosidase_sf"/>
</dbReference>
<gene>
    <name evidence="6" type="ORF">EXZ61_03690</name>
</gene>
<dbReference type="Gene3D" id="1.50.10.10">
    <property type="match status" value="1"/>
</dbReference>
<dbReference type="Gene3D" id="2.60.40.10">
    <property type="entry name" value="Immunoglobulins"/>
    <property type="match status" value="1"/>
</dbReference>
<reference evidence="7" key="2">
    <citation type="journal article" date="2020" name="Int. J. Syst. Evol. Microbiol.">
        <title>Genomic insights into a novel species Rhodoferax aquaticus sp. nov., isolated from freshwater.</title>
        <authorList>
            <person name="Li T."/>
            <person name="Zhuo Y."/>
            <person name="Jin C.Z."/>
            <person name="Wu X."/>
            <person name="Ko S.R."/>
            <person name="Jin F.J."/>
            <person name="Ahn C.Y."/>
            <person name="Oh H.M."/>
            <person name="Lee H.G."/>
            <person name="Jin L."/>
        </authorList>
    </citation>
    <scope>NUCLEOTIDE SEQUENCE [LARGE SCALE GENOMIC DNA]</scope>
    <source>
        <strain evidence="7">Gr-4</strain>
    </source>
</reference>
<keyword evidence="6" id="KW-0378">Hydrolase</keyword>
<dbReference type="SUPFAM" id="SSF81296">
    <property type="entry name" value="E set domains"/>
    <property type="match status" value="1"/>
</dbReference>
<keyword evidence="2" id="KW-0119">Carbohydrate metabolism</keyword>
<proteinExistence type="inferred from homology"/>
<dbReference type="GO" id="GO:0000272">
    <property type="term" value="P:polysaccharide catabolic process"/>
    <property type="evidence" value="ECO:0007669"/>
    <property type="project" value="UniProtKB-KW"/>
</dbReference>
<evidence type="ECO:0000256" key="3">
    <source>
        <dbReference type="ARBA" id="ARBA00023326"/>
    </source>
</evidence>
<comment type="similarity">
    <text evidence="1">Belongs to the glycosyl hydrolase 9 (cellulase E) family.</text>
</comment>
<dbReference type="Pfam" id="PF02927">
    <property type="entry name" value="CelD_N"/>
    <property type="match status" value="1"/>
</dbReference>
<keyword evidence="7" id="KW-1185">Reference proteome</keyword>
<reference evidence="7" key="1">
    <citation type="submission" date="2019-02" db="EMBL/GenBank/DDBJ databases">
        <title>Complete genome sequence of Rhodoferax sp. Gr-4.</title>
        <authorList>
            <person name="Jin L."/>
        </authorList>
    </citation>
    <scope>NUCLEOTIDE SEQUENCE [LARGE SCALE GENOMIC DNA]</scope>
    <source>
        <strain evidence="7">Gr-4</strain>
    </source>
</reference>
<protein>
    <submittedName>
        <fullName evidence="6">Glycoside hydrolase family 9</fullName>
    </submittedName>
</protein>
<dbReference type="GO" id="GO:0008810">
    <property type="term" value="F:cellulase activity"/>
    <property type="evidence" value="ECO:0007669"/>
    <property type="project" value="InterPro"/>
</dbReference>
<dbReference type="EMBL" id="CP036282">
    <property type="protein sequence ID" value="QDL53348.1"/>
    <property type="molecule type" value="Genomic_DNA"/>
</dbReference>
<dbReference type="Pfam" id="PF00759">
    <property type="entry name" value="Glyco_hydro_9"/>
    <property type="match status" value="1"/>
</dbReference>
<evidence type="ECO:0000259" key="4">
    <source>
        <dbReference type="Pfam" id="PF00759"/>
    </source>
</evidence>
<organism evidence="6 7">
    <name type="scientific">Rhodoferax aquaticus</name>
    <dbReference type="NCBI Taxonomy" id="2527691"/>
    <lineage>
        <taxon>Bacteria</taxon>
        <taxon>Pseudomonadati</taxon>
        <taxon>Pseudomonadota</taxon>
        <taxon>Betaproteobacteria</taxon>
        <taxon>Burkholderiales</taxon>
        <taxon>Comamonadaceae</taxon>
        <taxon>Rhodoferax</taxon>
    </lineage>
</organism>
<name>A0A515EL11_9BURK</name>
<dbReference type="SUPFAM" id="SSF48208">
    <property type="entry name" value="Six-hairpin glycosidases"/>
    <property type="match status" value="1"/>
</dbReference>
<sequence length="801" mass="86456">MEVGAGCLDTTCTYTCWLAASSGVVMPSYHIRALSIKATGALLGVLSLLAQAAPALTTPHIKVDQFGYLASSKKVAVVANPVRGSNAGTPYLPGSGAQQFQVRRWADNAVVLSGTLSVWNGGAVHTQSGDQGWWFDFSALTTPGTYYVFDTLNQVGSHPFEVGNQVYDKVLKQAGRMFFYQRANFAKQVPYAEVAWADAAAYNGANQDRYARNHLSKGDASTARDLRGGWMDAGDTNKYTTFAEAAVLQLLEAYRLSPSAFKDDWNIPESGNGVPDLLDEVRWELDFLQRMQDATGTNGLFLKVGLDTYSGDVAPVSQDTRPRYYVGECTSSTLSGAAMFAAAHSTYKALPSQGAYAVNLLTRAEAAWARAKVTTRSFTSFQSSCDNNDIKSGNADRSAQDQRASAVVAAAYLFEATGKPEYSAFVDANYRSVQPLSDGWWGPYTQVTETALLRYAKLPSATAATKADLLAAKKNSQVFSLAEQTASTDLYQAYVADPEFGWGHNARRANVGSGNLNNVSFGINPDQSSQYVRLAEQHLHWLHGANPLGLVMLSNMGASGAENSVRQIYHQAYADGTAWDDAKTSQYGPAPGYLVGGPNKNYSGPRSDIRNQPPQKAYVDWNTSADKAWEISEPAIYYQSAYLLLLSRLMVPAPVPPPTVRETVVYGDALAASWSDWSWDVTSNYKTTSPKKEGSYALRAAYKPWGGVSLRAANAIALSSPNAGLALWAYSAKAMSINVYTQSSDSGVSSPAKVVALAANAWTEVRLSRGEIGQASIKRITLQNNAGSANVVIYDQLRITE</sequence>
<feature type="domain" description="Glycoside hydrolase family 9" evidence="4">
    <location>
        <begin position="167"/>
        <end position="645"/>
    </location>
</feature>
<feature type="domain" description="Cellulase Ig-like" evidence="5">
    <location>
        <begin position="57"/>
        <end position="148"/>
    </location>
</feature>
<dbReference type="Proteomes" id="UP000317365">
    <property type="component" value="Chromosome"/>
</dbReference>
<evidence type="ECO:0000256" key="2">
    <source>
        <dbReference type="ARBA" id="ARBA00023277"/>
    </source>
</evidence>
<dbReference type="KEGG" id="rhg:EXZ61_03690"/>
<dbReference type="InterPro" id="IPR004197">
    <property type="entry name" value="Cellulase_Ig-like"/>
</dbReference>
<evidence type="ECO:0000256" key="1">
    <source>
        <dbReference type="ARBA" id="ARBA00007072"/>
    </source>
</evidence>
<dbReference type="AlphaFoldDB" id="A0A515EL11"/>
<dbReference type="InterPro" id="IPR013783">
    <property type="entry name" value="Ig-like_fold"/>
</dbReference>
<dbReference type="InterPro" id="IPR014756">
    <property type="entry name" value="Ig_E-set"/>
</dbReference>
<dbReference type="Gene3D" id="2.60.120.430">
    <property type="entry name" value="Galactose-binding lectin"/>
    <property type="match status" value="1"/>
</dbReference>
<accession>A0A515EL11</accession>
<keyword evidence="3" id="KW-0624">Polysaccharide degradation</keyword>
<dbReference type="CDD" id="cd02850">
    <property type="entry name" value="E_set_Cellulase_N"/>
    <property type="match status" value="1"/>
</dbReference>
<evidence type="ECO:0000313" key="6">
    <source>
        <dbReference type="EMBL" id="QDL53348.1"/>
    </source>
</evidence>
<dbReference type="InterPro" id="IPR001701">
    <property type="entry name" value="Glyco_hydro_9"/>
</dbReference>